<feature type="transmembrane region" description="Helical" evidence="1">
    <location>
        <begin position="325"/>
        <end position="347"/>
    </location>
</feature>
<dbReference type="RefSeq" id="WP_176529387.1">
    <property type="nucleotide sequence ID" value="NZ_CP088022.1"/>
</dbReference>
<name>A0A974AEH8_9BRAD</name>
<evidence type="ECO:0000313" key="2">
    <source>
        <dbReference type="EMBL" id="NVL05353.1"/>
    </source>
</evidence>
<sequence>MSAAGLPKWFRVVLLGGLVILASGAGLFAYRWYSRPVTLTIAVGSLDGEANLVVSALASKLVQSNAPVRLTIVPTPGALEAAKAFAAGNVDLAVVRADAGDLRLAQSVLVVAHAAVLLIAPPGSTVTDLAELKRATIGVIGGEINQKLINALTDAYDLGRANVTFKPLAPAEARRALETKEVRAVLLVVPLAEKYLALVRGLFAQSKGGPVLIAVESAGAIAERERAYESFDVPKGTLRGSPTVPPDDVTTLRTSFYLVAQKKLGNDVVSDLTESLMKARRDLLAEMPILAQSSEPDTGKDAYLQLHPGAAAFYDGSRLGFLDKWGNAIFLAPMIAGGLVSILAYAWKFLRAGNVSLPAEVALDALYALGPRIRASDREADLDEIEREIDRVLRAQRARGVADEETEREVTAANVAAHRLENLIHDRRISLALQQAPRP</sequence>
<keyword evidence="1" id="KW-0812">Transmembrane</keyword>
<evidence type="ECO:0000256" key="1">
    <source>
        <dbReference type="SAM" id="Phobius"/>
    </source>
</evidence>
<keyword evidence="1" id="KW-1133">Transmembrane helix</keyword>
<dbReference type="SUPFAM" id="SSF53850">
    <property type="entry name" value="Periplasmic binding protein-like II"/>
    <property type="match status" value="1"/>
</dbReference>
<comment type="caution">
    <text evidence="2">The sequence shown here is derived from an EMBL/GenBank/DDBJ whole genome shotgun (WGS) entry which is preliminary data.</text>
</comment>
<dbReference type="InterPro" id="IPR011852">
    <property type="entry name" value="TRAP_TAXI"/>
</dbReference>
<protein>
    <submittedName>
        <fullName evidence="2">ABC transporter substrate-binding protein</fullName>
    </submittedName>
</protein>
<dbReference type="EMBL" id="JABWSX010000001">
    <property type="protein sequence ID" value="NVL05353.1"/>
    <property type="molecule type" value="Genomic_DNA"/>
</dbReference>
<proteinExistence type="predicted"/>
<dbReference type="PANTHER" id="PTHR42941">
    <property type="entry name" value="SLL1037 PROTEIN"/>
    <property type="match status" value="1"/>
</dbReference>
<feature type="transmembrane region" description="Helical" evidence="1">
    <location>
        <begin position="12"/>
        <end position="33"/>
    </location>
</feature>
<dbReference type="Gene3D" id="3.40.190.10">
    <property type="entry name" value="Periplasmic binding protein-like II"/>
    <property type="match status" value="2"/>
</dbReference>
<dbReference type="Pfam" id="PF16868">
    <property type="entry name" value="NMT1_3"/>
    <property type="match status" value="1"/>
</dbReference>
<reference evidence="2" key="1">
    <citation type="submission" date="2020-06" db="EMBL/GenBank/DDBJ databases">
        <title>Whole Genome Sequence of Bradyrhizobium sp. Strain 66S1MB.</title>
        <authorList>
            <person name="Bromfield E."/>
            <person name="Cloutier S."/>
        </authorList>
    </citation>
    <scope>NUCLEOTIDE SEQUENCE</scope>
    <source>
        <strain evidence="2">66S1MB</strain>
    </source>
</reference>
<dbReference type="PANTHER" id="PTHR42941:SF1">
    <property type="entry name" value="SLL1037 PROTEIN"/>
    <property type="match status" value="1"/>
</dbReference>
<keyword evidence="1" id="KW-0472">Membrane</keyword>
<organism evidence="2">
    <name type="scientific">Bradyrhizobium quebecense</name>
    <dbReference type="NCBI Taxonomy" id="2748629"/>
    <lineage>
        <taxon>Bacteria</taxon>
        <taxon>Pseudomonadati</taxon>
        <taxon>Pseudomonadota</taxon>
        <taxon>Alphaproteobacteria</taxon>
        <taxon>Hyphomicrobiales</taxon>
        <taxon>Nitrobacteraceae</taxon>
        <taxon>Bradyrhizobium</taxon>
    </lineage>
</organism>
<dbReference type="AlphaFoldDB" id="A0A974AEH8"/>
<gene>
    <name evidence="2" type="ORF">HU230_06440</name>
</gene>
<accession>A0A974AEH8</accession>